<dbReference type="GO" id="GO:0016887">
    <property type="term" value="F:ATP hydrolysis activity"/>
    <property type="evidence" value="ECO:0007669"/>
    <property type="project" value="InterPro"/>
</dbReference>
<dbReference type="InterPro" id="IPR027417">
    <property type="entry name" value="P-loop_NTPase"/>
</dbReference>
<feature type="domain" description="ABC transporter" evidence="12">
    <location>
        <begin position="283"/>
        <end position="527"/>
    </location>
</feature>
<feature type="compositionally biased region" description="Basic residues" evidence="10">
    <location>
        <begin position="494"/>
        <end position="523"/>
    </location>
</feature>
<evidence type="ECO:0000256" key="8">
    <source>
        <dbReference type="ARBA" id="ARBA00022989"/>
    </source>
</evidence>
<evidence type="ECO:0000256" key="7">
    <source>
        <dbReference type="ARBA" id="ARBA00022840"/>
    </source>
</evidence>
<feature type="transmembrane region" description="Helical" evidence="11">
    <location>
        <begin position="589"/>
        <end position="608"/>
    </location>
</feature>
<comment type="subcellular location">
    <subcellularLocation>
        <location evidence="1">Cell membrane</location>
        <topology evidence="1">Multi-pass membrane protein</topology>
    </subcellularLocation>
</comment>
<feature type="domain" description="ABC transporter" evidence="12">
    <location>
        <begin position="36"/>
        <end position="271"/>
    </location>
</feature>
<gene>
    <name evidence="13" type="ORF">OG222_32565</name>
</gene>
<keyword evidence="4 11" id="KW-0812">Transmembrane</keyword>
<evidence type="ECO:0000256" key="5">
    <source>
        <dbReference type="ARBA" id="ARBA00022737"/>
    </source>
</evidence>
<dbReference type="GO" id="GO:0005886">
    <property type="term" value="C:plasma membrane"/>
    <property type="evidence" value="ECO:0007669"/>
    <property type="project" value="UniProtKB-SubCell"/>
</dbReference>
<dbReference type="CDD" id="cd03216">
    <property type="entry name" value="ABC_Carb_Monos_I"/>
    <property type="match status" value="1"/>
</dbReference>
<dbReference type="PANTHER" id="PTHR43790">
    <property type="entry name" value="CARBOHYDRATE TRANSPORT ATP-BINDING PROTEIN MG119-RELATED"/>
    <property type="match status" value="1"/>
</dbReference>
<dbReference type="InterPro" id="IPR050107">
    <property type="entry name" value="ABC_carbohydrate_import_ATPase"/>
</dbReference>
<dbReference type="AlphaFoldDB" id="A0AAU1M2D4"/>
<dbReference type="PANTHER" id="PTHR43790:SF9">
    <property type="entry name" value="GALACTOFURANOSE TRANSPORTER ATP-BINDING PROTEIN YTFR"/>
    <property type="match status" value="1"/>
</dbReference>
<dbReference type="PROSITE" id="PS50893">
    <property type="entry name" value="ABC_TRANSPORTER_2"/>
    <property type="match status" value="2"/>
</dbReference>
<dbReference type="GO" id="GO:0005524">
    <property type="term" value="F:ATP binding"/>
    <property type="evidence" value="ECO:0007669"/>
    <property type="project" value="UniProtKB-KW"/>
</dbReference>
<dbReference type="Gene3D" id="3.40.50.300">
    <property type="entry name" value="P-loop containing nucleotide triphosphate hydrolases"/>
    <property type="match status" value="2"/>
</dbReference>
<reference evidence="13" key="1">
    <citation type="submission" date="2022-10" db="EMBL/GenBank/DDBJ databases">
        <title>The complete genomes of actinobacterial strains from the NBC collection.</title>
        <authorList>
            <person name="Joergensen T.S."/>
            <person name="Alvarez Arevalo M."/>
            <person name="Sterndorff E.B."/>
            <person name="Faurdal D."/>
            <person name="Vuksanovic O."/>
            <person name="Mourched A.-S."/>
            <person name="Charusanti P."/>
            <person name="Shaw S."/>
            <person name="Blin K."/>
            <person name="Weber T."/>
        </authorList>
    </citation>
    <scope>NUCLEOTIDE SEQUENCE</scope>
    <source>
        <strain evidence="13">NBC_00148</strain>
    </source>
</reference>
<dbReference type="EMBL" id="CP108169">
    <property type="protein sequence ID" value="WTQ77581.1"/>
    <property type="molecule type" value="Genomic_DNA"/>
</dbReference>
<evidence type="ECO:0000256" key="11">
    <source>
        <dbReference type="SAM" id="Phobius"/>
    </source>
</evidence>
<dbReference type="InterPro" id="IPR001851">
    <property type="entry name" value="ABC_transp_permease"/>
</dbReference>
<feature type="transmembrane region" description="Helical" evidence="11">
    <location>
        <begin position="664"/>
        <end position="685"/>
    </location>
</feature>
<evidence type="ECO:0000313" key="13">
    <source>
        <dbReference type="EMBL" id="WTQ77581.1"/>
    </source>
</evidence>
<dbReference type="Pfam" id="PF02653">
    <property type="entry name" value="BPD_transp_2"/>
    <property type="match status" value="1"/>
</dbReference>
<dbReference type="Pfam" id="PF00005">
    <property type="entry name" value="ABC_tran"/>
    <property type="match status" value="2"/>
</dbReference>
<dbReference type="GO" id="GO:0022857">
    <property type="term" value="F:transmembrane transporter activity"/>
    <property type="evidence" value="ECO:0007669"/>
    <property type="project" value="InterPro"/>
</dbReference>
<sequence>MTARPEARTKGSEGGYATAAPAVAGTVDRPVTEPVVRLRDLTKHFGGAVALRGVSLDIRPGEVHALMGMNGAGKSTLVQLLSGAHQGDGGTIEAGGTSQPGLTPRKARQLGISTVPQRRELVMALTVAENILLGDLPASRSLVSWKSVERQARKALLDLHIDIDVKRTAGELTVAEQTMVEVAREVRRGGKVLILDEPTACLGAAAADRIRALVRTLRDEGVAVVYISHYIDEVLSIADHVTVLRDGAVVHSGPASGTDAAGLVRHMAGRDVVSHRPERPAPAPAVALTVRNLSHGRDISGFGVQVRKGEIVGVLGPAGDAQSRLFDLLSGRRRPDTGEMEVGGVSVPFGRVPRSLAAGLRCVTGDRRALGLIPGLSLDENLMLATDRLGGRRLQRWADMTRRAAPRRESYGVVSLTRNPAVGSLSGGNQQKVLLAKWLETSPVACFLEDPTNGVDVAAMADIQRTDRRTRLPGCGRPARLLLRRGGHAPLRPRDRRQRRPCGRRARRQRPHPRRTRRHRPRRTTPMSTTAAPETPGTRTTRRAPGKLGPFRTLSGFPHAGLIAVLVVVIVFAGVETDSFATSVNLVNVLRQVSVVAVIAAGLTLLMTAGGMDFSMGSNAAVTTAVAAQLLAGGRSTTFTVVVSLLLATAIGLVNGLVVTYTDVAPFVATLATATLLDGVALLVLDGLSVSIGEHLSTLGTEKTLGLPNLLIVAVLVLAVVGLIMKFTIFGRDAFAIGGNEHVARLSGINVNWQKLVLYGLAGALSGLAGLMLLSRLGASSPGTGGLQLQLTAVASVVIGGTMLAGGYGTIIGTCLGVVLLGVVANALNLLQVSSYFQQISVGAVLLVAAVANQLHKKSSPH</sequence>
<proteinExistence type="predicted"/>
<dbReference type="SUPFAM" id="SSF52540">
    <property type="entry name" value="P-loop containing nucleoside triphosphate hydrolases"/>
    <property type="match status" value="2"/>
</dbReference>
<keyword evidence="9 11" id="KW-0472">Membrane</keyword>
<feature type="region of interest" description="Disordered" evidence="10">
    <location>
        <begin position="468"/>
        <end position="546"/>
    </location>
</feature>
<feature type="transmembrane region" description="Helical" evidence="11">
    <location>
        <begin position="639"/>
        <end position="658"/>
    </location>
</feature>
<dbReference type="InterPro" id="IPR017871">
    <property type="entry name" value="ABC_transporter-like_CS"/>
</dbReference>
<feature type="compositionally biased region" description="Low complexity" evidence="10">
    <location>
        <begin position="524"/>
        <end position="539"/>
    </location>
</feature>
<evidence type="ECO:0000256" key="2">
    <source>
        <dbReference type="ARBA" id="ARBA00022448"/>
    </source>
</evidence>
<evidence type="ECO:0000256" key="10">
    <source>
        <dbReference type="SAM" id="MobiDB-lite"/>
    </source>
</evidence>
<keyword evidence="6" id="KW-0547">Nucleotide-binding</keyword>
<evidence type="ECO:0000256" key="6">
    <source>
        <dbReference type="ARBA" id="ARBA00022741"/>
    </source>
</evidence>
<keyword evidence="2" id="KW-0813">Transport</keyword>
<name>A0AAU1M2D4_9ACTN</name>
<feature type="transmembrane region" description="Helical" evidence="11">
    <location>
        <begin position="791"/>
        <end position="824"/>
    </location>
</feature>
<accession>A0AAU1M2D4</accession>
<evidence type="ECO:0000256" key="1">
    <source>
        <dbReference type="ARBA" id="ARBA00004651"/>
    </source>
</evidence>
<evidence type="ECO:0000259" key="12">
    <source>
        <dbReference type="PROSITE" id="PS50893"/>
    </source>
</evidence>
<keyword evidence="5" id="KW-0677">Repeat</keyword>
<dbReference type="SMART" id="SM00382">
    <property type="entry name" value="AAA"/>
    <property type="match status" value="1"/>
</dbReference>
<feature type="transmembrane region" description="Helical" evidence="11">
    <location>
        <begin position="756"/>
        <end position="779"/>
    </location>
</feature>
<dbReference type="InterPro" id="IPR003439">
    <property type="entry name" value="ABC_transporter-like_ATP-bd"/>
</dbReference>
<feature type="compositionally biased region" description="Low complexity" evidence="10">
    <location>
        <begin position="472"/>
        <end position="481"/>
    </location>
</feature>
<dbReference type="PROSITE" id="PS00211">
    <property type="entry name" value="ABC_TRANSPORTER_1"/>
    <property type="match status" value="1"/>
</dbReference>
<dbReference type="InterPro" id="IPR003593">
    <property type="entry name" value="AAA+_ATPase"/>
</dbReference>
<keyword evidence="8 11" id="KW-1133">Transmembrane helix</keyword>
<organism evidence="13">
    <name type="scientific">Streptomyces sp. NBC_00148</name>
    <dbReference type="NCBI Taxonomy" id="2903626"/>
    <lineage>
        <taxon>Bacteria</taxon>
        <taxon>Bacillati</taxon>
        <taxon>Actinomycetota</taxon>
        <taxon>Actinomycetes</taxon>
        <taxon>Kitasatosporales</taxon>
        <taxon>Streptomycetaceae</taxon>
        <taxon>Streptomyces</taxon>
    </lineage>
</organism>
<protein>
    <submittedName>
        <fullName evidence="13">ATP-binding cassette domain-containing protein</fullName>
    </submittedName>
</protein>
<keyword evidence="7 13" id="KW-0067">ATP-binding</keyword>
<feature type="transmembrane region" description="Helical" evidence="11">
    <location>
        <begin position="836"/>
        <end position="855"/>
    </location>
</feature>
<evidence type="ECO:0000256" key="3">
    <source>
        <dbReference type="ARBA" id="ARBA00022475"/>
    </source>
</evidence>
<evidence type="ECO:0000256" key="9">
    <source>
        <dbReference type="ARBA" id="ARBA00023136"/>
    </source>
</evidence>
<keyword evidence="3" id="KW-1003">Cell membrane</keyword>
<evidence type="ECO:0000256" key="4">
    <source>
        <dbReference type="ARBA" id="ARBA00022692"/>
    </source>
</evidence>
<feature type="transmembrane region" description="Helical" evidence="11">
    <location>
        <begin position="706"/>
        <end position="725"/>
    </location>
</feature>
<feature type="transmembrane region" description="Helical" evidence="11">
    <location>
        <begin position="557"/>
        <end position="577"/>
    </location>
</feature>
<dbReference type="CDD" id="cd06579">
    <property type="entry name" value="TM_PBP1_transp_AraH_like"/>
    <property type="match status" value="1"/>
</dbReference>